<protein>
    <submittedName>
        <fullName evidence="2">Uncharacterized protein</fullName>
    </submittedName>
</protein>
<organism evidence="2 3">
    <name type="scientific">Campylobacter vicugnae</name>
    <dbReference type="NCBI Taxonomy" id="1660076"/>
    <lineage>
        <taxon>Bacteria</taxon>
        <taxon>Pseudomonadati</taxon>
        <taxon>Campylobacterota</taxon>
        <taxon>Epsilonproteobacteria</taxon>
        <taxon>Campylobacterales</taxon>
        <taxon>Campylobacteraceae</taxon>
        <taxon>Campylobacter</taxon>
    </lineage>
</organism>
<keyword evidence="1" id="KW-0175">Coiled coil</keyword>
<reference evidence="2 3" key="1">
    <citation type="journal article" date="2017" name="Genome Biol. Evol.">
        <title>Comparative Genomic Analysis Identifies a Campylobacter Clade Deficient in Selenium Metabolism.</title>
        <authorList>
            <person name="Miller W.G."/>
            <person name="Yee E."/>
            <person name="Lopes B.S."/>
            <person name="Chapman M.H."/>
            <person name="Huynh S."/>
            <person name="Bono J.L."/>
            <person name="Parker C.T."/>
            <person name="Strachan N.J.C."/>
            <person name="Forbes K.J."/>
        </authorList>
    </citation>
    <scope>NUCLEOTIDE SEQUENCE [LARGE SCALE GENOMIC DNA]</scope>
    <source>
        <strain evidence="2 3">RM8964</strain>
    </source>
</reference>
<evidence type="ECO:0000313" key="3">
    <source>
        <dbReference type="Proteomes" id="UP000194265"/>
    </source>
</evidence>
<dbReference type="STRING" id="1660074.CVIC8964_0818"/>
<gene>
    <name evidence="2" type="ORF">CVIC8964_0818</name>
</gene>
<name>A0A1X9T146_9BACT</name>
<accession>A0A1X9T146</accession>
<sequence length="302" mass="35122">MASWFNPRAVTYNSSPYLVAQSGAIGDTLYKLYKDARANKQEQDKQNELKRQFEVNFAENQRQFNENNNLQKQQHQDLQDYRNKNIEITQNQNDFNNNLNLQKFYLEQQKLKENQRQFNQNQARELNNDLDLAIKQKNMPVSEQKDLKNVFTALEQTGELQNYVDEKGGWDKFGGVYDRFKTLWPNISQDGANYNALASNLATSTSEVLKGQGKFNYEKMNEDLKPSIVGTNKAQSTLNEAQKMLINRADELIKLAKSQNYYGADEAEQNLNNIKSKIENKAKKQEQTTNDLFNQNTIMMKR</sequence>
<evidence type="ECO:0000256" key="1">
    <source>
        <dbReference type="SAM" id="Coils"/>
    </source>
</evidence>
<dbReference type="AlphaFoldDB" id="A0A1X9T146"/>
<evidence type="ECO:0000313" key="2">
    <source>
        <dbReference type="EMBL" id="ARR02230.1"/>
    </source>
</evidence>
<feature type="coiled-coil region" evidence="1">
    <location>
        <begin position="264"/>
        <end position="291"/>
    </location>
</feature>
<dbReference type="RefSeq" id="WP_086333676.1">
    <property type="nucleotide sequence ID" value="NZ_CP018791.1"/>
</dbReference>
<dbReference type="EMBL" id="CP018791">
    <property type="protein sequence ID" value="ARR02230.1"/>
    <property type="molecule type" value="Genomic_DNA"/>
</dbReference>
<dbReference type="Proteomes" id="UP000194265">
    <property type="component" value="Chromosome"/>
</dbReference>
<proteinExistence type="predicted"/>